<evidence type="ECO:0000256" key="1">
    <source>
        <dbReference type="SAM" id="SignalP"/>
    </source>
</evidence>
<keyword evidence="1" id="KW-0732">Signal</keyword>
<dbReference type="STRING" id="1384057.CD33_10425"/>
<dbReference type="AlphaFoldDB" id="A0A0A3IL38"/>
<dbReference type="Gene3D" id="2.50.20.20">
    <property type="match status" value="1"/>
</dbReference>
<evidence type="ECO:0008006" key="4">
    <source>
        <dbReference type="Google" id="ProtNLM"/>
    </source>
</evidence>
<dbReference type="Pfam" id="PF20316">
    <property type="entry name" value="DUF6612"/>
    <property type="match status" value="1"/>
</dbReference>
<dbReference type="EMBL" id="JPVO01000050">
    <property type="protein sequence ID" value="KGR75547.1"/>
    <property type="molecule type" value="Genomic_DNA"/>
</dbReference>
<evidence type="ECO:0000313" key="3">
    <source>
        <dbReference type="Proteomes" id="UP000030408"/>
    </source>
</evidence>
<dbReference type="eggNOG" id="ENOG5030S81">
    <property type="taxonomic scope" value="Bacteria"/>
</dbReference>
<protein>
    <recommendedName>
        <fullName evidence="4">Lipoprotein</fullName>
    </recommendedName>
</protein>
<dbReference type="Proteomes" id="UP000030408">
    <property type="component" value="Unassembled WGS sequence"/>
</dbReference>
<evidence type="ECO:0000313" key="2">
    <source>
        <dbReference type="EMBL" id="KGR75547.1"/>
    </source>
</evidence>
<organism evidence="2 3">
    <name type="scientific">Ureibacillus sinduriensis BLB-1 = JCM 15800</name>
    <dbReference type="NCBI Taxonomy" id="1384057"/>
    <lineage>
        <taxon>Bacteria</taxon>
        <taxon>Bacillati</taxon>
        <taxon>Bacillota</taxon>
        <taxon>Bacilli</taxon>
        <taxon>Bacillales</taxon>
        <taxon>Caryophanaceae</taxon>
        <taxon>Ureibacillus</taxon>
    </lineage>
</organism>
<sequence>MIPMTSLLLLVLSACNSTAEPATDSEEAAGSQEESKKSELTLEEVYEKAIERQNELKSSSADIKMEQKMTFGNGTESFEMNTTSDMKMDIIVEPMESYMDGTIQMADPETGEDTKLDMEMYMTEEGLYMHDSETNQWLKLPSEQFDAIVGQTANQVDASDQLKQLQTFIDDFKFEQTDSEYVLTMSAASEEFSKFILEQMQISEMIGMAEEEKELFENMSFDTVNYVITIDKETFDIHKMDTVVDMTLEMEGESVTVGTDVKIAFNNFDAIEDITVPQEVIDQAVEVQY</sequence>
<keyword evidence="3" id="KW-1185">Reference proteome</keyword>
<name>A0A0A3IL38_9BACL</name>
<gene>
    <name evidence="2" type="ORF">CD33_10425</name>
</gene>
<feature type="chain" id="PRO_5039594621" description="Lipoprotein" evidence="1">
    <location>
        <begin position="20"/>
        <end position="289"/>
    </location>
</feature>
<dbReference type="InterPro" id="IPR046720">
    <property type="entry name" value="DUF6612"/>
</dbReference>
<comment type="caution">
    <text evidence="2">The sequence shown here is derived from an EMBL/GenBank/DDBJ whole genome shotgun (WGS) entry which is preliminary data.</text>
</comment>
<reference evidence="2 3" key="1">
    <citation type="submission" date="2014-02" db="EMBL/GenBank/DDBJ databases">
        <title>Draft genome sequence of Lysinibacillus sinduriensis JCM 15800.</title>
        <authorList>
            <person name="Zhang F."/>
            <person name="Wang G."/>
            <person name="Zhang L."/>
        </authorList>
    </citation>
    <scope>NUCLEOTIDE SEQUENCE [LARGE SCALE GENOMIC DNA]</scope>
    <source>
        <strain evidence="2 3">JCM 15800</strain>
    </source>
</reference>
<proteinExistence type="predicted"/>
<accession>A0A0A3IL38</accession>
<feature type="signal peptide" evidence="1">
    <location>
        <begin position="1"/>
        <end position="19"/>
    </location>
</feature>